<keyword evidence="3" id="KW-1185">Reference proteome</keyword>
<organism evidence="2 3">
    <name type="scientific">Portunus trituberculatus</name>
    <name type="common">Swimming crab</name>
    <name type="synonym">Neptunus trituberculatus</name>
    <dbReference type="NCBI Taxonomy" id="210409"/>
    <lineage>
        <taxon>Eukaryota</taxon>
        <taxon>Metazoa</taxon>
        <taxon>Ecdysozoa</taxon>
        <taxon>Arthropoda</taxon>
        <taxon>Crustacea</taxon>
        <taxon>Multicrustacea</taxon>
        <taxon>Malacostraca</taxon>
        <taxon>Eumalacostraca</taxon>
        <taxon>Eucarida</taxon>
        <taxon>Decapoda</taxon>
        <taxon>Pleocyemata</taxon>
        <taxon>Brachyura</taxon>
        <taxon>Eubrachyura</taxon>
        <taxon>Portunoidea</taxon>
        <taxon>Portunidae</taxon>
        <taxon>Portuninae</taxon>
        <taxon>Portunus</taxon>
    </lineage>
</organism>
<evidence type="ECO:0000313" key="2">
    <source>
        <dbReference type="EMBL" id="MPC16335.1"/>
    </source>
</evidence>
<feature type="compositionally biased region" description="Basic and acidic residues" evidence="1">
    <location>
        <begin position="87"/>
        <end position="106"/>
    </location>
</feature>
<feature type="region of interest" description="Disordered" evidence="1">
    <location>
        <begin position="67"/>
        <end position="106"/>
    </location>
</feature>
<proteinExistence type="predicted"/>
<dbReference type="EMBL" id="VSRR010000497">
    <property type="protein sequence ID" value="MPC16335.1"/>
    <property type="molecule type" value="Genomic_DNA"/>
</dbReference>
<dbReference type="Proteomes" id="UP000324222">
    <property type="component" value="Unassembled WGS sequence"/>
</dbReference>
<accession>A0A5B7D4Q6</accession>
<evidence type="ECO:0000313" key="3">
    <source>
        <dbReference type="Proteomes" id="UP000324222"/>
    </source>
</evidence>
<evidence type="ECO:0000256" key="1">
    <source>
        <dbReference type="SAM" id="MobiDB-lite"/>
    </source>
</evidence>
<reference evidence="2" key="1">
    <citation type="submission" date="2019-05" db="EMBL/GenBank/DDBJ databases">
        <title>Another draft genome of Portunus trituberculatus and its Hox gene families provides insights of decapod evolution.</title>
        <authorList>
            <person name="Jeong J.-H."/>
            <person name="Song I."/>
            <person name="Kim S."/>
            <person name="Choi T."/>
            <person name="Kim D."/>
            <person name="Ryu S."/>
            <person name="Kim W."/>
        </authorList>
    </citation>
    <scope>NUCLEOTIDE SEQUENCE [LARGE SCALE GENOMIC DNA]</scope>
    <source>
        <tissue evidence="2">Muscle</tissue>
    </source>
</reference>
<name>A0A5B7D4Q6_PORTR</name>
<comment type="caution">
    <text evidence="2">The sequence shown here is derived from an EMBL/GenBank/DDBJ whole genome shotgun (WGS) entry which is preliminary data.</text>
</comment>
<dbReference type="AlphaFoldDB" id="A0A5B7D4Q6"/>
<gene>
    <name evidence="2" type="ORF">E2C01_009157</name>
</gene>
<sequence>MVAPQGTRYLIGPALGTRRRDTLRVGHPGGRNDDLDLALSRRLARLFITVFWSVCYRRGGNVEVMKNTTEGGMEGGRQRSAANNQGRGDDGRRAGRDGEVWREAGS</sequence>
<protein>
    <submittedName>
        <fullName evidence="2">Uncharacterized protein</fullName>
    </submittedName>
</protein>